<reference evidence="1" key="1">
    <citation type="journal article" date="2013" name="J. Plant Res.">
        <title>Effect of fungi and light on seed germination of three Opuntia species from semiarid lands of central Mexico.</title>
        <authorList>
            <person name="Delgado-Sanchez P."/>
            <person name="Jimenez-Bremont J.F."/>
            <person name="Guerrero-Gonzalez Mde L."/>
            <person name="Flores J."/>
        </authorList>
    </citation>
    <scope>NUCLEOTIDE SEQUENCE</scope>
    <source>
        <tissue evidence="1">Cladode</tissue>
    </source>
</reference>
<proteinExistence type="predicted"/>
<evidence type="ECO:0000313" key="1">
    <source>
        <dbReference type="EMBL" id="MBA4630580.1"/>
    </source>
</evidence>
<dbReference type="AlphaFoldDB" id="A0A7C9CZV6"/>
<protein>
    <submittedName>
        <fullName evidence="1">Uncharacterized protein</fullName>
    </submittedName>
</protein>
<organism evidence="1">
    <name type="scientific">Opuntia streptacantha</name>
    <name type="common">Prickly pear cactus</name>
    <name type="synonym">Opuntia cardona</name>
    <dbReference type="NCBI Taxonomy" id="393608"/>
    <lineage>
        <taxon>Eukaryota</taxon>
        <taxon>Viridiplantae</taxon>
        <taxon>Streptophyta</taxon>
        <taxon>Embryophyta</taxon>
        <taxon>Tracheophyta</taxon>
        <taxon>Spermatophyta</taxon>
        <taxon>Magnoliopsida</taxon>
        <taxon>eudicotyledons</taxon>
        <taxon>Gunneridae</taxon>
        <taxon>Pentapetalae</taxon>
        <taxon>Caryophyllales</taxon>
        <taxon>Cactineae</taxon>
        <taxon>Cactaceae</taxon>
        <taxon>Opuntioideae</taxon>
        <taxon>Opuntia</taxon>
    </lineage>
</organism>
<name>A0A7C9CZV6_OPUST</name>
<sequence length="118" mass="13867">MSNWRRMSHFEEHQNSNMKCVGSLHSPKLLTVKLADARPKQQVFERLKDGKNRLGRRHCKISTRISLLHVNWKCISNQLAAIRITRSTVHQVNLDVFQYSFVVDNFLGPNMYISQIRF</sequence>
<reference evidence="1" key="2">
    <citation type="submission" date="2020-07" db="EMBL/GenBank/DDBJ databases">
        <authorList>
            <person name="Vera ALvarez R."/>
            <person name="Arias-Moreno D.M."/>
            <person name="Jimenez-Jacinto V."/>
            <person name="Jimenez-Bremont J.F."/>
            <person name="Swaminathan K."/>
            <person name="Moose S.P."/>
            <person name="Guerrero-Gonzalez M.L."/>
            <person name="Marino-Ramirez L."/>
            <person name="Landsman D."/>
            <person name="Rodriguez-Kessler M."/>
            <person name="Delgado-Sanchez P."/>
        </authorList>
    </citation>
    <scope>NUCLEOTIDE SEQUENCE</scope>
    <source>
        <tissue evidence="1">Cladode</tissue>
    </source>
</reference>
<accession>A0A7C9CZV6</accession>
<dbReference type="EMBL" id="GISG01074215">
    <property type="protein sequence ID" value="MBA4630580.1"/>
    <property type="molecule type" value="Transcribed_RNA"/>
</dbReference>